<evidence type="ECO:0000256" key="3">
    <source>
        <dbReference type="SAM" id="MobiDB-lite"/>
    </source>
</evidence>
<dbReference type="GO" id="GO:0072699">
    <property type="term" value="P:protein localization to cortical microtubule cytoskeleton"/>
    <property type="evidence" value="ECO:0007669"/>
    <property type="project" value="TreeGrafter"/>
</dbReference>
<evidence type="ECO:0000256" key="1">
    <source>
        <dbReference type="ARBA" id="ARBA00023054"/>
    </source>
</evidence>
<feature type="region of interest" description="Disordered" evidence="3">
    <location>
        <begin position="109"/>
        <end position="175"/>
    </location>
</feature>
<evidence type="ECO:0000256" key="2">
    <source>
        <dbReference type="SAM" id="Coils"/>
    </source>
</evidence>
<protein>
    <recommendedName>
        <fullName evidence="6">Protein CHUP1, chloroplastic</fullName>
    </recommendedName>
</protein>
<dbReference type="AlphaFoldDB" id="A0AAN9M4A7"/>
<dbReference type="InterPro" id="IPR040265">
    <property type="entry name" value="CHUP1/IPGA1-like"/>
</dbReference>
<comment type="caution">
    <text evidence="4">The sequence shown here is derived from an EMBL/GenBank/DDBJ whole genome shotgun (WGS) entry which is preliminary data.</text>
</comment>
<evidence type="ECO:0008006" key="6">
    <source>
        <dbReference type="Google" id="ProtNLM"/>
    </source>
</evidence>
<name>A0AAN9M4A7_PHACN</name>
<keyword evidence="1 2" id="KW-0175">Coiled coil</keyword>
<evidence type="ECO:0000313" key="4">
    <source>
        <dbReference type="EMBL" id="KAK7347965.1"/>
    </source>
</evidence>
<keyword evidence="5" id="KW-1185">Reference proteome</keyword>
<feature type="compositionally biased region" description="Pro residues" evidence="3">
    <location>
        <begin position="365"/>
        <end position="377"/>
    </location>
</feature>
<evidence type="ECO:0000313" key="5">
    <source>
        <dbReference type="Proteomes" id="UP001374584"/>
    </source>
</evidence>
<dbReference type="PANTHER" id="PTHR31342:SF43">
    <property type="entry name" value="F11A17.16"/>
    <property type="match status" value="1"/>
</dbReference>
<feature type="region of interest" description="Disordered" evidence="3">
    <location>
        <begin position="319"/>
        <end position="387"/>
    </location>
</feature>
<proteinExistence type="predicted"/>
<dbReference type="EMBL" id="JAYMYR010000008">
    <property type="protein sequence ID" value="KAK7347965.1"/>
    <property type="molecule type" value="Genomic_DNA"/>
</dbReference>
<gene>
    <name evidence="4" type="ORF">VNO80_22510</name>
</gene>
<feature type="compositionally biased region" description="Polar residues" evidence="3">
    <location>
        <begin position="354"/>
        <end position="364"/>
    </location>
</feature>
<feature type="compositionally biased region" description="Pro residues" evidence="3">
    <location>
        <begin position="339"/>
        <end position="351"/>
    </location>
</feature>
<dbReference type="GO" id="GO:0055028">
    <property type="term" value="C:cortical microtubule"/>
    <property type="evidence" value="ECO:0007669"/>
    <property type="project" value="TreeGrafter"/>
</dbReference>
<organism evidence="4 5">
    <name type="scientific">Phaseolus coccineus</name>
    <name type="common">Scarlet runner bean</name>
    <name type="synonym">Phaseolus multiflorus</name>
    <dbReference type="NCBI Taxonomy" id="3886"/>
    <lineage>
        <taxon>Eukaryota</taxon>
        <taxon>Viridiplantae</taxon>
        <taxon>Streptophyta</taxon>
        <taxon>Embryophyta</taxon>
        <taxon>Tracheophyta</taxon>
        <taxon>Spermatophyta</taxon>
        <taxon>Magnoliopsida</taxon>
        <taxon>eudicotyledons</taxon>
        <taxon>Gunneridae</taxon>
        <taxon>Pentapetalae</taxon>
        <taxon>rosids</taxon>
        <taxon>fabids</taxon>
        <taxon>Fabales</taxon>
        <taxon>Fabaceae</taxon>
        <taxon>Papilionoideae</taxon>
        <taxon>50 kb inversion clade</taxon>
        <taxon>NPAAA clade</taxon>
        <taxon>indigoferoid/millettioid clade</taxon>
        <taxon>Phaseoleae</taxon>
        <taxon>Phaseolus</taxon>
    </lineage>
</organism>
<accession>A0AAN9M4A7</accession>
<dbReference type="PANTHER" id="PTHR31342">
    <property type="entry name" value="PROTEIN CHUP1, CHLOROPLASTIC"/>
    <property type="match status" value="1"/>
</dbReference>
<sequence length="664" mass="73282">MGDHVCGTKGTAMRCCLFIHGDPVVSRGGTHFFFHTHGHASPITFSFSVFLLHGTATVTVLHKQTLSPQHSYYSSLFVKFSSFSLLSSDTPFSVMKQKSLSSPITARTALKKQGDSNKSLQSPPQPRLRASPKAPKSPPEPSTRAKSVTPDLKDVSRAKRGAVVRSQKGREAEEAKVVVVARSRRRLGDFDLRKSEDDDPDGKKRKELQEKLEVSDNLIKSLQSEMLALKEELDKVKSLNVELESQNTKLTRDLAAAEAKEATVGISNSGKESIGEHQSPKFKDIQKLIADKLELSRVKKEGAPEVNFAKASIPSPTPSFSIYETRSIGRKSPPNSCLQPPPPLPPPPPPITSVGRNSAPSTCLQPPPPPPPPPIPSRPSARLSNTQKAPAVVELFHSLKNKDGKIDSKGPVNHPRPVAISAHSSIVGEIQNRSAHLLAIRADIETKGEFVNDLIKKVVDAAFTDIEEVLKFVNWLDGKLSSLADERAVLKHFKWPEKKADAMREAAVEYHELKMLEQEVSSYKDDPDIPCGAALKKMASLLDKSERIIQRLIKLRSSVIHSYQVYNIPTAWMLDSGIMMKIKQASMTLVKMYMRRVTMELESIRNSDRESIQDSLLLQGVHFAYRAHQFAGGLDSETMCAFEEIRQRVPGHLAGSRELLAGIP</sequence>
<reference evidence="4 5" key="1">
    <citation type="submission" date="2024-01" db="EMBL/GenBank/DDBJ databases">
        <title>The genomes of 5 underutilized Papilionoideae crops provide insights into root nodulation and disease resistanc.</title>
        <authorList>
            <person name="Jiang F."/>
        </authorList>
    </citation>
    <scope>NUCLEOTIDE SEQUENCE [LARGE SCALE GENOMIC DNA]</scope>
    <source>
        <strain evidence="4">JINMINGXINNONG_FW02</strain>
        <tissue evidence="4">Leaves</tissue>
    </source>
</reference>
<feature type="coiled-coil region" evidence="2">
    <location>
        <begin position="205"/>
        <end position="260"/>
    </location>
</feature>
<dbReference type="Proteomes" id="UP001374584">
    <property type="component" value="Unassembled WGS sequence"/>
</dbReference>